<feature type="chain" id="PRO_5012228837" description="Secreted protein" evidence="1">
    <location>
        <begin position="23"/>
        <end position="103"/>
    </location>
</feature>
<feature type="signal peptide" evidence="1">
    <location>
        <begin position="1"/>
        <end position="22"/>
    </location>
</feature>
<sequence>MKHFLLIAFCASTLTAVTPAVADAAQIKRACLASDRAAATRQRCRCIQSVADQVLTRRDQKTVAKWFTDPNQAQEIKMSKSARDDALWERYQAFGQVAQASCS</sequence>
<dbReference type="Proteomes" id="UP000325134">
    <property type="component" value="Unassembled WGS sequence"/>
</dbReference>
<proteinExistence type="predicted"/>
<keyword evidence="3" id="KW-1185">Reference proteome</keyword>
<evidence type="ECO:0000313" key="3">
    <source>
        <dbReference type="Proteomes" id="UP000325134"/>
    </source>
</evidence>
<protein>
    <recommendedName>
        <fullName evidence="4">Secreted protein</fullName>
    </recommendedName>
</protein>
<dbReference type="AlphaFoldDB" id="A0A1M4WXK7"/>
<dbReference type="OrthoDB" id="7659053at2"/>
<reference evidence="2 3" key="1">
    <citation type="submission" date="2016-11" db="EMBL/GenBank/DDBJ databases">
        <authorList>
            <person name="Varghese N."/>
            <person name="Submissions S."/>
        </authorList>
    </citation>
    <scope>NUCLEOTIDE SEQUENCE [LARGE SCALE GENOMIC DNA]</scope>
    <source>
        <strain evidence="2 3">DSM 29341</strain>
    </source>
</reference>
<accession>A0A1M4WXK7</accession>
<keyword evidence="1" id="KW-0732">Signal</keyword>
<evidence type="ECO:0000313" key="2">
    <source>
        <dbReference type="EMBL" id="SHE85702.1"/>
    </source>
</evidence>
<gene>
    <name evidence="2" type="ORF">SAMN05444279_1104</name>
</gene>
<name>A0A1M4WXK7_9RHOB</name>
<organism evidence="2 3">
    <name type="scientific">Ruegeria intermedia</name>
    <dbReference type="NCBI Taxonomy" id="996115"/>
    <lineage>
        <taxon>Bacteria</taxon>
        <taxon>Pseudomonadati</taxon>
        <taxon>Pseudomonadota</taxon>
        <taxon>Alphaproteobacteria</taxon>
        <taxon>Rhodobacterales</taxon>
        <taxon>Roseobacteraceae</taxon>
        <taxon>Ruegeria</taxon>
    </lineage>
</organism>
<evidence type="ECO:0000256" key="1">
    <source>
        <dbReference type="SAM" id="SignalP"/>
    </source>
</evidence>
<dbReference type="RefSeq" id="WP_149775679.1">
    <property type="nucleotide sequence ID" value="NZ_FQVK01000010.1"/>
</dbReference>
<evidence type="ECO:0008006" key="4">
    <source>
        <dbReference type="Google" id="ProtNLM"/>
    </source>
</evidence>
<dbReference type="EMBL" id="FQVK01000010">
    <property type="protein sequence ID" value="SHE85702.1"/>
    <property type="molecule type" value="Genomic_DNA"/>
</dbReference>